<dbReference type="RefSeq" id="WP_006039814.1">
    <property type="nucleotide sequence ID" value="NZ_AEDD01000011.1"/>
</dbReference>
<sequence>MNMIVNQQIEAWINDHLDLYNYAIQKGDTAWQQSILLQLSRKDEYVQALQEKQLKRELWGQFDLINQKLLGLFDEMRSHSQNQTYMKSIQLQMWELKRQRLEIVKQIKSVNP</sequence>
<reference evidence="1 2" key="1">
    <citation type="submission" date="2010-07" db="EMBL/GenBank/DDBJ databases">
        <title>The draft genome of Paenibacillus curdlanolyticus YK9.</title>
        <authorList>
            <consortium name="US DOE Joint Genome Institute (JGI-PGF)"/>
            <person name="Lucas S."/>
            <person name="Copeland A."/>
            <person name="Lapidus A."/>
            <person name="Cheng J.-F."/>
            <person name="Bruce D."/>
            <person name="Goodwin L."/>
            <person name="Pitluck S."/>
            <person name="Land M.L."/>
            <person name="Hauser L."/>
            <person name="Chang Y.-J."/>
            <person name="Jeffries C."/>
            <person name="Anderson I.J."/>
            <person name="Johnson E."/>
            <person name="Loganathan U."/>
            <person name="Mulhopadhyay B."/>
            <person name="Kyrpides N."/>
            <person name="Woyke T.J."/>
        </authorList>
    </citation>
    <scope>NUCLEOTIDE SEQUENCE [LARGE SCALE GENOMIC DNA]</scope>
    <source>
        <strain evidence="1 2">YK9</strain>
    </source>
</reference>
<name>E0IDT7_9BACL</name>
<organism evidence="1 2">
    <name type="scientific">Paenibacillus curdlanolyticus YK9</name>
    <dbReference type="NCBI Taxonomy" id="717606"/>
    <lineage>
        <taxon>Bacteria</taxon>
        <taxon>Bacillati</taxon>
        <taxon>Bacillota</taxon>
        <taxon>Bacilli</taxon>
        <taxon>Bacillales</taxon>
        <taxon>Paenibacillaceae</taxon>
        <taxon>Paenibacillus</taxon>
    </lineage>
</organism>
<accession>E0IDT7</accession>
<dbReference type="Proteomes" id="UP000005387">
    <property type="component" value="Unassembled WGS sequence"/>
</dbReference>
<dbReference type="OrthoDB" id="2988996at2"/>
<protein>
    <submittedName>
        <fullName evidence="1">Uncharacterized protein</fullName>
    </submittedName>
</protein>
<dbReference type="EMBL" id="AEDD01000011">
    <property type="protein sequence ID" value="EFM09291.1"/>
    <property type="molecule type" value="Genomic_DNA"/>
</dbReference>
<dbReference type="eggNOG" id="ENOG5033FRD">
    <property type="taxonomic scope" value="Bacteria"/>
</dbReference>
<evidence type="ECO:0000313" key="2">
    <source>
        <dbReference type="Proteomes" id="UP000005387"/>
    </source>
</evidence>
<proteinExistence type="predicted"/>
<dbReference type="AlphaFoldDB" id="E0IDT7"/>
<gene>
    <name evidence="1" type="ORF">PaecuDRAFT_3828</name>
</gene>
<keyword evidence="2" id="KW-1185">Reference proteome</keyword>
<evidence type="ECO:0000313" key="1">
    <source>
        <dbReference type="EMBL" id="EFM09291.1"/>
    </source>
</evidence>